<dbReference type="AlphaFoldDB" id="A0A1D3TTW5"/>
<gene>
    <name evidence="3" type="ORF">SAMN05421730_10116</name>
</gene>
<evidence type="ECO:0000256" key="1">
    <source>
        <dbReference type="SAM" id="Phobius"/>
    </source>
</evidence>
<dbReference type="Pfam" id="PF05569">
    <property type="entry name" value="Peptidase_M56"/>
    <property type="match status" value="1"/>
</dbReference>
<organism evidence="3 4">
    <name type="scientific">Anaerobium acetethylicum</name>
    <dbReference type="NCBI Taxonomy" id="1619234"/>
    <lineage>
        <taxon>Bacteria</taxon>
        <taxon>Bacillati</taxon>
        <taxon>Bacillota</taxon>
        <taxon>Clostridia</taxon>
        <taxon>Lachnospirales</taxon>
        <taxon>Lachnospiraceae</taxon>
        <taxon>Anaerobium</taxon>
    </lineage>
</organism>
<keyword evidence="1" id="KW-1133">Transmembrane helix</keyword>
<dbReference type="Proteomes" id="UP000199315">
    <property type="component" value="Unassembled WGS sequence"/>
</dbReference>
<keyword evidence="1" id="KW-0812">Transmembrane</keyword>
<evidence type="ECO:0000313" key="3">
    <source>
        <dbReference type="EMBL" id="SCP97471.1"/>
    </source>
</evidence>
<proteinExistence type="predicted"/>
<keyword evidence="1" id="KW-0472">Membrane</keyword>
<feature type="transmembrane region" description="Helical" evidence="1">
    <location>
        <begin position="80"/>
        <end position="99"/>
    </location>
</feature>
<dbReference type="InterPro" id="IPR008756">
    <property type="entry name" value="Peptidase_M56"/>
</dbReference>
<protein>
    <submittedName>
        <fullName evidence="3">BlaR1 peptidase M56</fullName>
    </submittedName>
</protein>
<evidence type="ECO:0000259" key="2">
    <source>
        <dbReference type="Pfam" id="PF05569"/>
    </source>
</evidence>
<sequence>MYWFNPVLWVAYILLCRDIELACDEGVIKELCADQRADYSDALLSCSVPRRMIDACPLAFGEIGVKERVKNVLNYKKPTFWLVFVAIIICLVVAVCFLTNPKKAPISFSTIQITWANTLDMRPNEPTSYKLNDAELGELKDRLRDLEIGRKNNDYGGFTPVYSLSIKAQGMEQFMIASYNSDGTHVGLMYQGEYYRIENDDFSRYLSNICAGSNRSDAPGNKGGLSLNDVIILSQKGEELSWEDFEQFSYVEAGSGLYIRVYEINPLFSLWIGGGNPDNEPMYISLRTNTEPEDAIDIRTEDVAAFISKHRDDLAETSPPVSDPNEDMELMPGGLPRVSSENNELNKAFINAKLLPDTYWETDNKTNLPIEGAAVSIPSGRLAFAFLPTRPREEESIFIDEATLKQIISEINVAKVLPKASRIDWAQADFQDYRLNLYILTDGNVYNRIELWGPIRHKKDVYVDISVRSVDSTYAHESWRIESSALGQILIDTWGSKFDLKRLHDVTRIDMRVLNFHDTTKVGNTATLEGDAAQDMAERMLKTAKIVTGYGSCGYNIELCFTFSDGTTELGWLNGDSCTGIAMDNGPNIMFDKEITRELYKLLDYGDDFISD</sequence>
<keyword evidence="4" id="KW-1185">Reference proteome</keyword>
<dbReference type="STRING" id="1619234.SAMN05421730_10116"/>
<name>A0A1D3TTW5_9FIRM</name>
<dbReference type="EMBL" id="FMKA01000011">
    <property type="protein sequence ID" value="SCP97471.1"/>
    <property type="molecule type" value="Genomic_DNA"/>
</dbReference>
<evidence type="ECO:0000313" key="4">
    <source>
        <dbReference type="Proteomes" id="UP000199315"/>
    </source>
</evidence>
<reference evidence="3 4" key="1">
    <citation type="submission" date="2016-09" db="EMBL/GenBank/DDBJ databases">
        <authorList>
            <person name="Capua I."/>
            <person name="De Benedictis P."/>
            <person name="Joannis T."/>
            <person name="Lombin L.H."/>
            <person name="Cattoli G."/>
        </authorList>
    </citation>
    <scope>NUCLEOTIDE SEQUENCE [LARGE SCALE GENOMIC DNA]</scope>
    <source>
        <strain evidence="3 4">GluBS11</strain>
    </source>
</reference>
<accession>A0A1D3TTW5</accession>
<feature type="domain" description="Peptidase M56" evidence="2">
    <location>
        <begin position="1"/>
        <end position="71"/>
    </location>
</feature>